<sequence>MSDIKISYLQEDHMNVKLVKTKIVTALITTFIIILLYGAWFRSLEFILIPFVGVIMMIVFILPLSFICETYLNSLRPVFRILLTLLIQVLIPIFLVFLVEFYVFPFYGIWGCAYFLNSFLFFTVYGVVKGYRTVRRRR</sequence>
<evidence type="ECO:0000256" key="1">
    <source>
        <dbReference type="SAM" id="Phobius"/>
    </source>
</evidence>
<keyword evidence="1" id="KW-0472">Membrane</keyword>
<comment type="caution">
    <text evidence="2">The sequence shown here is derived from an EMBL/GenBank/DDBJ whole genome shotgun (WGS) entry which is preliminary data.</text>
</comment>
<dbReference type="RefSeq" id="WP_134750777.1">
    <property type="nucleotide sequence ID" value="NZ_MYFO02000001.1"/>
</dbReference>
<keyword evidence="3" id="KW-1185">Reference proteome</keyword>
<keyword evidence="1" id="KW-1133">Transmembrane helix</keyword>
<gene>
    <name evidence="2" type="ORF">B5M42_06080</name>
</gene>
<feature type="transmembrane region" description="Helical" evidence="1">
    <location>
        <begin position="78"/>
        <end position="98"/>
    </location>
</feature>
<keyword evidence="1" id="KW-0812">Transmembrane</keyword>
<reference evidence="2 3" key="1">
    <citation type="submission" date="2017-03" db="EMBL/GenBank/DDBJ databases">
        <title>Isolation of Levoglucosan Utilizing Bacteria.</title>
        <authorList>
            <person name="Arya A.S."/>
        </authorList>
    </citation>
    <scope>NUCLEOTIDE SEQUENCE [LARGE SCALE GENOMIC DNA]</scope>
    <source>
        <strain evidence="2 3">MEC069</strain>
    </source>
</reference>
<name>A0A4Y8Q7B4_9BACL</name>
<feature type="transmembrane region" description="Helical" evidence="1">
    <location>
        <begin position="21"/>
        <end position="40"/>
    </location>
</feature>
<feature type="transmembrane region" description="Helical" evidence="1">
    <location>
        <begin position="46"/>
        <end position="66"/>
    </location>
</feature>
<dbReference type="AlphaFoldDB" id="A0A4Y8Q7B4"/>
<evidence type="ECO:0000313" key="3">
    <source>
        <dbReference type="Proteomes" id="UP000298246"/>
    </source>
</evidence>
<feature type="transmembrane region" description="Helical" evidence="1">
    <location>
        <begin position="104"/>
        <end position="128"/>
    </location>
</feature>
<proteinExistence type="predicted"/>
<dbReference type="EMBL" id="MYFO01000005">
    <property type="protein sequence ID" value="TFE90232.1"/>
    <property type="molecule type" value="Genomic_DNA"/>
</dbReference>
<organism evidence="2 3">
    <name type="scientific">Paenibacillus athensensis</name>
    <dbReference type="NCBI Taxonomy" id="1967502"/>
    <lineage>
        <taxon>Bacteria</taxon>
        <taxon>Bacillati</taxon>
        <taxon>Bacillota</taxon>
        <taxon>Bacilli</taxon>
        <taxon>Bacillales</taxon>
        <taxon>Paenibacillaceae</taxon>
        <taxon>Paenibacillus</taxon>
    </lineage>
</organism>
<protein>
    <submittedName>
        <fullName evidence="2">Uncharacterized protein</fullName>
    </submittedName>
</protein>
<evidence type="ECO:0000313" key="2">
    <source>
        <dbReference type="EMBL" id="TFE90232.1"/>
    </source>
</evidence>
<accession>A0A4Y8Q7B4</accession>
<dbReference type="Proteomes" id="UP000298246">
    <property type="component" value="Unassembled WGS sequence"/>
</dbReference>